<dbReference type="GO" id="GO:0004315">
    <property type="term" value="F:3-oxoacyl-[acyl-carrier-protein] synthase activity"/>
    <property type="evidence" value="ECO:0007669"/>
    <property type="project" value="UniProtKB-EC"/>
</dbReference>
<dbReference type="Pfam" id="PF00550">
    <property type="entry name" value="PP-binding"/>
    <property type="match status" value="1"/>
</dbReference>
<dbReference type="InterPro" id="IPR001227">
    <property type="entry name" value="Ac_transferase_dom_sf"/>
</dbReference>
<dbReference type="InterPro" id="IPR042104">
    <property type="entry name" value="PKS_dehydratase_sf"/>
</dbReference>
<dbReference type="SUPFAM" id="SSF53901">
    <property type="entry name" value="Thiolase-like"/>
    <property type="match status" value="1"/>
</dbReference>
<dbReference type="PANTHER" id="PTHR43775:SF51">
    <property type="entry name" value="INACTIVE PHENOLPHTHIOCEROL SYNTHESIS POLYKETIDE SYNTHASE TYPE I PKS1-RELATED"/>
    <property type="match status" value="1"/>
</dbReference>
<dbReference type="InterPro" id="IPR036736">
    <property type="entry name" value="ACP-like_sf"/>
</dbReference>
<dbReference type="InterPro" id="IPR049552">
    <property type="entry name" value="PKS_DH_N"/>
</dbReference>
<evidence type="ECO:0000256" key="1">
    <source>
        <dbReference type="ARBA" id="ARBA00022450"/>
    </source>
</evidence>
<dbReference type="Pfam" id="PF02801">
    <property type="entry name" value="Ketoacyl-synt_C"/>
    <property type="match status" value="1"/>
</dbReference>
<dbReference type="InterPro" id="IPR049551">
    <property type="entry name" value="PKS_DH_C"/>
</dbReference>
<evidence type="ECO:0000259" key="6">
    <source>
        <dbReference type="PROSITE" id="PS52004"/>
    </source>
</evidence>
<name>A0A5A5RG41_MICAE</name>
<dbReference type="CDD" id="cd08953">
    <property type="entry name" value="KR_2_SDR_x"/>
    <property type="match status" value="1"/>
</dbReference>
<dbReference type="SMART" id="SM00822">
    <property type="entry name" value="PKS_KR"/>
    <property type="match status" value="1"/>
</dbReference>
<dbReference type="InterPro" id="IPR057326">
    <property type="entry name" value="KR_dom"/>
</dbReference>
<keyword evidence="3 8" id="KW-0808">Transferase</keyword>
<feature type="active site" description="Proton acceptor; for dehydratase activity" evidence="4">
    <location>
        <position position="1531"/>
    </location>
</feature>
<dbReference type="SUPFAM" id="SSF47336">
    <property type="entry name" value="ACP-like"/>
    <property type="match status" value="1"/>
</dbReference>
<keyword evidence="1" id="KW-0596">Phosphopantetheine</keyword>
<organism evidence="8 9">
    <name type="scientific">Microcystis aeruginosa NIES-2520</name>
    <dbReference type="NCBI Taxonomy" id="2303982"/>
    <lineage>
        <taxon>Bacteria</taxon>
        <taxon>Bacillati</taxon>
        <taxon>Cyanobacteriota</taxon>
        <taxon>Cyanophyceae</taxon>
        <taxon>Oscillatoriophycideae</taxon>
        <taxon>Chroococcales</taxon>
        <taxon>Microcystaceae</taxon>
        <taxon>Microcystis</taxon>
    </lineage>
</organism>
<feature type="region of interest" description="N-terminal hotdog fold" evidence="4">
    <location>
        <begin position="1499"/>
        <end position="1648"/>
    </location>
</feature>
<dbReference type="InterPro" id="IPR016039">
    <property type="entry name" value="Thiolase-like"/>
</dbReference>
<protein>
    <submittedName>
        <fullName evidence="8">Phenolphthiocerol synthesis polyketide synthase type I Pks15/1</fullName>
        <ecNumber evidence="8">2.3.1.41</ecNumber>
    </submittedName>
</protein>
<evidence type="ECO:0000313" key="8">
    <source>
        <dbReference type="EMBL" id="GCA74088.1"/>
    </source>
</evidence>
<reference evidence="8 9" key="1">
    <citation type="submission" date="2018-09" db="EMBL/GenBank/DDBJ databases">
        <title>Evolutionary history of phycoerythrin pigmentation in the water bloom-forming cyanobacterium Microcystis aeruginosa.</title>
        <authorList>
            <person name="Tanabe Y."/>
            <person name="Tanabe Y."/>
            <person name="Yamaguchi H."/>
        </authorList>
    </citation>
    <scope>NUCLEOTIDE SEQUENCE [LARGE SCALE GENOMIC DNA]</scope>
    <source>
        <strain evidence="8 9">NIES-2520</strain>
    </source>
</reference>
<accession>A0A5A5RG41</accession>
<dbReference type="EC" id="2.3.1.41" evidence="8"/>
<dbReference type="Pfam" id="PF08659">
    <property type="entry name" value="KR"/>
    <property type="match status" value="1"/>
</dbReference>
<dbReference type="Pfam" id="PF14765">
    <property type="entry name" value="PS-DH"/>
    <property type="match status" value="1"/>
</dbReference>
<feature type="active site" description="Proton donor; for dehydratase activity" evidence="4">
    <location>
        <position position="1725"/>
    </location>
</feature>
<dbReference type="Pfam" id="PF00109">
    <property type="entry name" value="ketoacyl-synt"/>
    <property type="match status" value="1"/>
</dbReference>
<dbReference type="InterPro" id="IPR014030">
    <property type="entry name" value="Ketoacyl_synth_N"/>
</dbReference>
<evidence type="ECO:0000256" key="2">
    <source>
        <dbReference type="ARBA" id="ARBA00022553"/>
    </source>
</evidence>
<dbReference type="PROSITE" id="PS52019">
    <property type="entry name" value="PKS_MFAS_DH"/>
    <property type="match status" value="1"/>
</dbReference>
<dbReference type="Gene3D" id="1.10.1200.10">
    <property type="entry name" value="ACP-like"/>
    <property type="match status" value="1"/>
</dbReference>
<feature type="region of interest" description="C-terminal hotdog fold" evidence="4">
    <location>
        <begin position="1665"/>
        <end position="1809"/>
    </location>
</feature>
<dbReference type="InterPro" id="IPR020841">
    <property type="entry name" value="PKS_Beta-ketoAc_synthase_dom"/>
</dbReference>
<comment type="caution">
    <text evidence="8">The sequence shown here is derived from an EMBL/GenBank/DDBJ whole genome shotgun (WGS) entry which is preliminary data.</text>
</comment>
<dbReference type="Gene3D" id="3.40.47.10">
    <property type="match status" value="1"/>
</dbReference>
<dbReference type="EMBL" id="BHVP01000010">
    <property type="protein sequence ID" value="GCA74088.1"/>
    <property type="molecule type" value="Genomic_DNA"/>
</dbReference>
<dbReference type="InterPro" id="IPR050091">
    <property type="entry name" value="PKS_NRPS_Biosynth_Enz"/>
</dbReference>
<evidence type="ECO:0000256" key="3">
    <source>
        <dbReference type="ARBA" id="ARBA00022679"/>
    </source>
</evidence>
<sequence>MGFLWAKPTLQLLATNYKLKGRKPYAPTVTFSWSLTMKASPQIAIVGMACLYPDADSPQELWENVLSQRRAFRRFPSERLSLSDYYSPDKSAPDVIYSTQAAVIEGYEFDRIAYKVVGSTFRSADLAHWLALDIASQALNDAGFPDGKGLNKETTGVLLGNTLTGELSRANTLRLRWPYVRHRVEEQLLKQGLSDKERQIFLNELENRFKEPFEPIGEESLAGNLANTIAGRICNYFDLKGGGYIVDGACSSSLLAVANGCSALVAEDLDIALVGGVDISMDPFELVGFAKTGALASGEMKVYDQGSNGFIPGEGCGFLVLMRHGDALAQNKRIYAVIQGWGISSDGKGGITRPEVEGQLFALNRAYKRAEFTGDTIAYFEGHGTGTAVGDGTELEVLSRIHPDTVNKAVIGSIKANIGHTKAAAGIAGLIKATMAVHRQILPPVTGCDRPQARLTEDKARLQVLKEGQIWPNSLPLRAGVSAMGFGGINSHIIIEGLSQIRRHTLTPQEQKLIHSPQDAELFLLSANSQEDLQAQVNRLLNIVPRISQSEMTDLAVELAKKVNPHLPYRLAIIASSPDSLTNQLVGAQGLRSLIPPGQNLDNIFTNNEKQINKIGFLFPGQSAPVYLHGGLWERRFPVIKQLYNKAQLAKGKDNTVTNIAQPAIITACLGGLQLLENLNIKADLAIGHSLGELCALFWANAYDKTQLINLAKIRGQAMAQLGHPTGRMASINADAETVKSLLNGRIVEIAGLNSPYQTIISGEALGIKDVVEKAQNKGIKTVYLPVSHAFHSPLVARAVQPLEDYLQTYPLNSLEKTVISTVTGEKLPLNTDWRSLLLEQMTSPVRFIDAVKSAEKEVDLFIEVGSGSILSRLVADITDIPVISLDSSSESLQGLLKTVAVMFVNGVKVNYQGLFEDRFSRPFNLDYQPHFIGNPCEIKAKGKSQQAKVENIDLLLPNHSQNLKPNTSNLKPQTSKIEVIRQLVAQKTELPLETIENHHRLLADLHLNSISVSQLVIEAARQLDLSPPHSPTDYANATIQDLAAALEELGKNNSQIPQESIPMGVDNWVRAFTVELIEKPLIKSDKKQINREKAGNWHIIAHADHPLLPNLSVLQPTLKHEQEKGIIICLKSHPDESEIDLLLKGAKLSIKEKKPLILIQQGGGYASFARTFYLENRQIPTCVIDIPFHHPNAVNIILSEITATDSYTEVYYDENGKRFLRQLNLLGLEKDTDNPKQKKALKRSNKSKIKELLLVTGGGRGIASECALSLAKENKATLAILGRSQPEDNRELAENLARMKSANIQVHYYSCDVSDAESVQQTIAEIKTNLGEITGILHGAGVNTPKLIQHLEPEDFIATLAPKVKGLQHILTGINPDSLNYLITFGSIIAETGLKGEADYGLANEWLGNIVAEFSQKYPNCRCLNLEWSVWSGIGMGERLGTVEKLRNEGITPISPDIGIKYLHLLLNQSLTTASVIIAGRFGEPPTLSLKPQELSFLRFLETKKVHYTGIELITEAELSLDNDPYLQDHVYQGEYIFPGVLGLEAIAQVATALLPTLARKEDQTLNKGENQDPPSVPLNKGETGGLRFESVKFNRPIVVSADQPLKIQIATLITDSGKVKAVIRCANTGFSIDHFEAIISHSSVGAPDCRPLIPPVPLKEGKNNPQINPDTDLYGHLLFHKARFQRIKGYSHLKATECIAEIKIEQKTAWFSRYLPQSLILGDAGARDAVIHALQACVPHATILPTGIERLTVYSVNLGENQFVSAKERLHQGDTFVYDLEVFNNDGNLLEVWQGLELKVIKHRNPQDPWIPALLPCYLERKIKEVMPNVDLTLILDQDATVERRVRSDRSLGMLTSSPSVIQRRGDGKPELSDNEAVSVSHAEDLTLVVKGASGCDLEPIIPRHVQMWRDLLGENSFNLAEVISQENHEDFNMAATRIWSAKESIKKAGLSLDIPLTLSSFSQQSTPLSPILWLSSGKDLIITLPVSFRETKTAFILAIFVQTVPEKSDLLQTEPAKVF</sequence>
<dbReference type="GO" id="GO:0006633">
    <property type="term" value="P:fatty acid biosynthetic process"/>
    <property type="evidence" value="ECO:0007669"/>
    <property type="project" value="TreeGrafter"/>
</dbReference>
<dbReference type="InterPro" id="IPR014043">
    <property type="entry name" value="Acyl_transferase_dom"/>
</dbReference>
<dbReference type="PANTHER" id="PTHR43775">
    <property type="entry name" value="FATTY ACID SYNTHASE"/>
    <property type="match status" value="1"/>
</dbReference>
<dbReference type="InterPro" id="IPR032821">
    <property type="entry name" value="PKS_assoc"/>
</dbReference>
<dbReference type="InterPro" id="IPR036291">
    <property type="entry name" value="NAD(P)-bd_dom_sf"/>
</dbReference>
<dbReference type="SUPFAM" id="SSF55048">
    <property type="entry name" value="Probable ACP-binding domain of malonyl-CoA ACP transacylase"/>
    <property type="match status" value="1"/>
</dbReference>
<keyword evidence="8" id="KW-0012">Acyltransferase</keyword>
<dbReference type="SMART" id="SM00827">
    <property type="entry name" value="PKS_AT"/>
    <property type="match status" value="1"/>
</dbReference>
<feature type="domain" description="Ketosynthase family 3 (KS3)" evidence="6">
    <location>
        <begin position="40"/>
        <end position="497"/>
    </location>
</feature>
<dbReference type="Gene3D" id="3.40.50.720">
    <property type="entry name" value="NAD(P)-binding Rossmann-like Domain"/>
    <property type="match status" value="1"/>
</dbReference>
<dbReference type="Pfam" id="PF16197">
    <property type="entry name" value="KAsynt_C_assoc"/>
    <property type="match status" value="1"/>
</dbReference>
<dbReference type="InterPro" id="IPR049900">
    <property type="entry name" value="PKS_mFAS_DH"/>
</dbReference>
<dbReference type="InterPro" id="IPR013968">
    <property type="entry name" value="PKS_KR"/>
</dbReference>
<dbReference type="PROSITE" id="PS50075">
    <property type="entry name" value="CARRIER"/>
    <property type="match status" value="1"/>
</dbReference>
<dbReference type="InterPro" id="IPR014031">
    <property type="entry name" value="Ketoacyl_synth_C"/>
</dbReference>
<dbReference type="Pfam" id="PF00698">
    <property type="entry name" value="Acyl_transf_1"/>
    <property type="match status" value="1"/>
</dbReference>
<dbReference type="GO" id="GO:0004312">
    <property type="term" value="F:fatty acid synthase activity"/>
    <property type="evidence" value="ECO:0007669"/>
    <property type="project" value="TreeGrafter"/>
</dbReference>
<keyword evidence="2" id="KW-0597">Phosphoprotein</keyword>
<evidence type="ECO:0000256" key="4">
    <source>
        <dbReference type="PROSITE-ProRule" id="PRU01363"/>
    </source>
</evidence>
<gene>
    <name evidence="8" type="ORF">MiTe_00909</name>
</gene>
<proteinExistence type="predicted"/>
<dbReference type="CDD" id="cd00833">
    <property type="entry name" value="PKS"/>
    <property type="match status" value="1"/>
</dbReference>
<dbReference type="InterPro" id="IPR009081">
    <property type="entry name" value="PP-bd_ACP"/>
</dbReference>
<dbReference type="Gene3D" id="3.40.366.10">
    <property type="entry name" value="Malonyl-Coenzyme A Acyl Carrier Protein, domain 2"/>
    <property type="match status" value="1"/>
</dbReference>
<dbReference type="InterPro" id="IPR016035">
    <property type="entry name" value="Acyl_Trfase/lysoPLipase"/>
</dbReference>
<feature type="domain" description="Carrier" evidence="5">
    <location>
        <begin position="972"/>
        <end position="1051"/>
    </location>
</feature>
<dbReference type="InterPro" id="IPR016036">
    <property type="entry name" value="Malonyl_transacylase_ACP-bd"/>
</dbReference>
<dbReference type="Pfam" id="PF21089">
    <property type="entry name" value="PKS_DH_N"/>
    <property type="match status" value="1"/>
</dbReference>
<evidence type="ECO:0000259" key="5">
    <source>
        <dbReference type="PROSITE" id="PS50075"/>
    </source>
</evidence>
<feature type="domain" description="PKS/mFAS DH" evidence="7">
    <location>
        <begin position="1499"/>
        <end position="1809"/>
    </location>
</feature>
<dbReference type="PROSITE" id="PS52004">
    <property type="entry name" value="KS3_2"/>
    <property type="match status" value="1"/>
</dbReference>
<dbReference type="SMART" id="SM00825">
    <property type="entry name" value="PKS_KS"/>
    <property type="match status" value="1"/>
</dbReference>
<dbReference type="Gene3D" id="3.10.129.110">
    <property type="entry name" value="Polyketide synthase dehydratase"/>
    <property type="match status" value="1"/>
</dbReference>
<dbReference type="Proteomes" id="UP000324917">
    <property type="component" value="Unassembled WGS sequence"/>
</dbReference>
<dbReference type="SUPFAM" id="SSF52151">
    <property type="entry name" value="FabD/lysophospholipase-like"/>
    <property type="match status" value="1"/>
</dbReference>
<evidence type="ECO:0000259" key="7">
    <source>
        <dbReference type="PROSITE" id="PS52019"/>
    </source>
</evidence>
<dbReference type="SUPFAM" id="SSF51735">
    <property type="entry name" value="NAD(P)-binding Rossmann-fold domains"/>
    <property type="match status" value="1"/>
</dbReference>
<evidence type="ECO:0000313" key="9">
    <source>
        <dbReference type="Proteomes" id="UP000324917"/>
    </source>
</evidence>